<dbReference type="Pfam" id="PF02770">
    <property type="entry name" value="Acyl-CoA_dh_M"/>
    <property type="match status" value="1"/>
</dbReference>
<evidence type="ECO:0000256" key="1">
    <source>
        <dbReference type="ARBA" id="ARBA00001974"/>
    </source>
</evidence>
<evidence type="ECO:0000256" key="3">
    <source>
        <dbReference type="ARBA" id="ARBA00022630"/>
    </source>
</evidence>
<reference evidence="10 11" key="1">
    <citation type="submission" date="2021-01" db="EMBL/GenBank/DDBJ databases">
        <title>Whole genome shotgun sequence of Plantactinospora mayteni NBRC 109088.</title>
        <authorList>
            <person name="Komaki H."/>
            <person name="Tamura T."/>
        </authorList>
    </citation>
    <scope>NUCLEOTIDE SEQUENCE [LARGE SCALE GENOMIC DNA]</scope>
    <source>
        <strain evidence="10 11">NBRC 109088</strain>
    </source>
</reference>
<dbReference type="CDD" id="cd00567">
    <property type="entry name" value="ACAD"/>
    <property type="match status" value="1"/>
</dbReference>
<dbReference type="SUPFAM" id="SSF56645">
    <property type="entry name" value="Acyl-CoA dehydrogenase NM domain-like"/>
    <property type="match status" value="1"/>
</dbReference>
<dbReference type="Gene3D" id="2.40.110.10">
    <property type="entry name" value="Butyryl-CoA Dehydrogenase, subunit A, domain 2"/>
    <property type="match status" value="1"/>
</dbReference>
<dbReference type="InterPro" id="IPR006091">
    <property type="entry name" value="Acyl-CoA_Oxase/DH_mid-dom"/>
</dbReference>
<dbReference type="InterPro" id="IPR009100">
    <property type="entry name" value="AcylCoA_DH/oxidase_NM_dom_sf"/>
</dbReference>
<evidence type="ECO:0000256" key="2">
    <source>
        <dbReference type="ARBA" id="ARBA00009347"/>
    </source>
</evidence>
<comment type="similarity">
    <text evidence="2 5">Belongs to the acyl-CoA dehydrogenase family.</text>
</comment>
<feature type="domain" description="Acyl-CoA oxidase/dehydrogenase middle" evidence="8">
    <location>
        <begin position="124"/>
        <end position="219"/>
    </location>
</feature>
<evidence type="ECO:0000259" key="8">
    <source>
        <dbReference type="Pfam" id="PF02770"/>
    </source>
</evidence>
<feature type="domain" description="Acyl-CoA dehydrogenase/oxidase N-terminal" evidence="9">
    <location>
        <begin position="34"/>
        <end position="119"/>
    </location>
</feature>
<dbReference type="InterPro" id="IPR013786">
    <property type="entry name" value="AcylCoA_DH/ox_N"/>
</dbReference>
<dbReference type="EMBL" id="BONX01000002">
    <property type="protein sequence ID" value="GIG93813.1"/>
    <property type="molecule type" value="Genomic_DNA"/>
</dbReference>
<evidence type="ECO:0000259" key="9">
    <source>
        <dbReference type="Pfam" id="PF02771"/>
    </source>
</evidence>
<dbReference type="PANTHER" id="PTHR43884:SF19">
    <property type="entry name" value="ACYL-COA DEHYDROGENASE FADE4-RELATED"/>
    <property type="match status" value="1"/>
</dbReference>
<evidence type="ECO:0000256" key="4">
    <source>
        <dbReference type="ARBA" id="ARBA00022827"/>
    </source>
</evidence>
<evidence type="ECO:0000313" key="10">
    <source>
        <dbReference type="EMBL" id="GIG93813.1"/>
    </source>
</evidence>
<dbReference type="Proteomes" id="UP000621500">
    <property type="component" value="Unassembled WGS sequence"/>
</dbReference>
<protein>
    <submittedName>
        <fullName evidence="10">Acyl-CoA dehydrogenase</fullName>
    </submittedName>
</protein>
<keyword evidence="5" id="KW-0560">Oxidoreductase</keyword>
<feature type="compositionally biased region" description="Low complexity" evidence="6">
    <location>
        <begin position="594"/>
        <end position="608"/>
    </location>
</feature>
<evidence type="ECO:0000259" key="7">
    <source>
        <dbReference type="Pfam" id="PF00441"/>
    </source>
</evidence>
<name>A0ABQ4EGG7_9ACTN</name>
<dbReference type="InterPro" id="IPR036250">
    <property type="entry name" value="AcylCo_DH-like_C"/>
</dbReference>
<organism evidence="10 11">
    <name type="scientific">Plantactinospora mayteni</name>
    <dbReference type="NCBI Taxonomy" id="566021"/>
    <lineage>
        <taxon>Bacteria</taxon>
        <taxon>Bacillati</taxon>
        <taxon>Actinomycetota</taxon>
        <taxon>Actinomycetes</taxon>
        <taxon>Micromonosporales</taxon>
        <taxon>Micromonosporaceae</taxon>
        <taxon>Plantactinospora</taxon>
    </lineage>
</organism>
<keyword evidence="3 5" id="KW-0285">Flavoprotein</keyword>
<feature type="domain" description="Acyl-CoA dehydrogenase/oxidase C-terminal" evidence="7">
    <location>
        <begin position="234"/>
        <end position="382"/>
    </location>
</feature>
<evidence type="ECO:0000256" key="6">
    <source>
        <dbReference type="SAM" id="MobiDB-lite"/>
    </source>
</evidence>
<dbReference type="InterPro" id="IPR037069">
    <property type="entry name" value="AcylCoA_DH/ox_N_sf"/>
</dbReference>
<comment type="cofactor">
    <cofactor evidence="1 5">
        <name>FAD</name>
        <dbReference type="ChEBI" id="CHEBI:57692"/>
    </cofactor>
</comment>
<dbReference type="Gene3D" id="1.10.540.10">
    <property type="entry name" value="Acyl-CoA dehydrogenase/oxidase, N-terminal domain"/>
    <property type="match status" value="1"/>
</dbReference>
<feature type="region of interest" description="Disordered" evidence="6">
    <location>
        <begin position="581"/>
        <end position="619"/>
    </location>
</feature>
<sequence>MRYPAFALAEHLDHGLGDPRDPARPASFARCVALDSREEFPAEICAELDRLGLPRFYVPAEYGGELRSYEELLHAVRILARRDLTVAIGHGKTYLGAVSAWVGATPEQARRVGAEVLAGSVISLALTEREHGSDLLAGEVSAVPTGDGYRVDGEKWLINNASRGDLVCVLARTEPAGGTRGFSLLLVDKRRLAPGTFRCLPKERTHGVRGADISGIAFTGAEVPAEALLGATGAGPEIVLKSVQLTRTMCAAMSLGLADQALRLVLDFATGHRLYDRPLVDLPHANRTLTEAYVDLLIGEATSVLTARGIHATPGELSVTSAVAKYLVPTMMDRTIPRLGQVLGARALLTEDHADGLFQKIERDHRIVGIFDGNTLVNLNTLVNQFPGLVRGYRRGVVDPGLVDTVELARPLPDFDRSRLALLSRTGCSVVQHLPAAVAEVLELVDAGIAPPALAVQAETLAGLVDGLHERMAAYRPQPRQVPAEAFGMAGEYALAFAAAACLHLWLRNRHWLSDGPTAPLWADARWLRACLHRLIGQLRPATATGSGSDDGEDYDRLLPDLRAQHHEGRLFSLLPARLAEAGAQHSESPSRLAEPAPQASESPARSAGTAAQLSEVAR</sequence>
<keyword evidence="11" id="KW-1185">Reference proteome</keyword>
<proteinExistence type="inferred from homology"/>
<evidence type="ECO:0000313" key="11">
    <source>
        <dbReference type="Proteomes" id="UP000621500"/>
    </source>
</evidence>
<keyword evidence="4 5" id="KW-0274">FAD</keyword>
<dbReference type="RefSeq" id="WP_203855467.1">
    <property type="nucleotide sequence ID" value="NZ_BAAAZQ010000003.1"/>
</dbReference>
<dbReference type="SUPFAM" id="SSF47203">
    <property type="entry name" value="Acyl-CoA dehydrogenase C-terminal domain-like"/>
    <property type="match status" value="1"/>
</dbReference>
<accession>A0ABQ4EGG7</accession>
<dbReference type="InterPro" id="IPR046373">
    <property type="entry name" value="Acyl-CoA_Oxase/DH_mid-dom_sf"/>
</dbReference>
<dbReference type="Gene3D" id="1.20.140.10">
    <property type="entry name" value="Butyryl-CoA Dehydrogenase, subunit A, domain 3"/>
    <property type="match status" value="1"/>
</dbReference>
<comment type="caution">
    <text evidence="10">The sequence shown here is derived from an EMBL/GenBank/DDBJ whole genome shotgun (WGS) entry which is preliminary data.</text>
</comment>
<dbReference type="InterPro" id="IPR009075">
    <property type="entry name" value="AcylCo_DH/oxidase_C"/>
</dbReference>
<evidence type="ECO:0000256" key="5">
    <source>
        <dbReference type="RuleBase" id="RU362125"/>
    </source>
</evidence>
<dbReference type="Pfam" id="PF00441">
    <property type="entry name" value="Acyl-CoA_dh_1"/>
    <property type="match status" value="1"/>
</dbReference>
<dbReference type="Pfam" id="PF02771">
    <property type="entry name" value="Acyl-CoA_dh_N"/>
    <property type="match status" value="1"/>
</dbReference>
<gene>
    <name evidence="10" type="ORF">Pma05_03860</name>
</gene>
<dbReference type="PANTHER" id="PTHR43884">
    <property type="entry name" value="ACYL-COA DEHYDROGENASE"/>
    <property type="match status" value="1"/>
</dbReference>